<dbReference type="EMBL" id="JACRSY010000001">
    <property type="protein sequence ID" value="MBC8577930.1"/>
    <property type="molecule type" value="Genomic_DNA"/>
</dbReference>
<evidence type="ECO:0000256" key="1">
    <source>
        <dbReference type="ARBA" id="ARBA00004651"/>
    </source>
</evidence>
<keyword evidence="5 6" id="KW-0472">Membrane</keyword>
<evidence type="ECO:0000256" key="6">
    <source>
        <dbReference type="RuleBase" id="RU366058"/>
    </source>
</evidence>
<keyword evidence="3 6" id="KW-0812">Transmembrane</keyword>
<feature type="transmembrane region" description="Helical" evidence="6">
    <location>
        <begin position="88"/>
        <end position="108"/>
    </location>
</feature>
<feature type="transmembrane region" description="Helical" evidence="6">
    <location>
        <begin position="9"/>
        <end position="29"/>
    </location>
</feature>
<comment type="subcellular location">
    <subcellularLocation>
        <location evidence="1 6">Cell membrane</location>
        <topology evidence="1 6">Multi-pass membrane protein</topology>
    </subcellularLocation>
</comment>
<dbReference type="Proteomes" id="UP000655830">
    <property type="component" value="Unassembled WGS sequence"/>
</dbReference>
<sequence>MNQTFIKKLINLSSIIGILATIALLIYGYQAGIFSSAEQLSYMISQAGIWGPLIFIFIQIIQCVIPIIPGGLSCVAGIILFGPFYGFIYNYIGILLGSLINFILARHYGKPLIETIVSKKTYNKYISWLDRGKHFDKLFALAIFMPVAPDDFLCMLAGLTKMTYKKFITIIVLGKPASLLVYSLGLTTALEAIMKTLG</sequence>
<reference evidence="8" key="1">
    <citation type="submission" date="2020-08" db="EMBL/GenBank/DDBJ databases">
        <title>Genome public.</title>
        <authorList>
            <person name="Liu C."/>
            <person name="Sun Q."/>
        </authorList>
    </citation>
    <scope>NUCLEOTIDE SEQUENCE</scope>
    <source>
        <strain evidence="8">NSJ-12</strain>
    </source>
</reference>
<comment type="caution">
    <text evidence="8">The sequence shown here is derived from an EMBL/GenBank/DDBJ whole genome shotgun (WGS) entry which is preliminary data.</text>
</comment>
<evidence type="ECO:0000256" key="4">
    <source>
        <dbReference type="ARBA" id="ARBA00022989"/>
    </source>
</evidence>
<dbReference type="PANTHER" id="PTHR12677:SF49">
    <property type="entry name" value="TVP38_TMEM64 FAMILY MEMBRANE PROTEIN"/>
    <property type="match status" value="1"/>
</dbReference>
<keyword evidence="2 6" id="KW-1003">Cell membrane</keyword>
<dbReference type="InterPro" id="IPR015414">
    <property type="entry name" value="TMEM64"/>
</dbReference>
<keyword evidence="9" id="KW-1185">Reference proteome</keyword>
<feature type="transmembrane region" description="Helical" evidence="6">
    <location>
        <begin position="138"/>
        <end position="160"/>
    </location>
</feature>
<evidence type="ECO:0000313" key="9">
    <source>
        <dbReference type="Proteomes" id="UP000655830"/>
    </source>
</evidence>
<evidence type="ECO:0000259" key="7">
    <source>
        <dbReference type="Pfam" id="PF09335"/>
    </source>
</evidence>
<evidence type="ECO:0000313" key="8">
    <source>
        <dbReference type="EMBL" id="MBC8577930.1"/>
    </source>
</evidence>
<feature type="transmembrane region" description="Helical" evidence="6">
    <location>
        <begin position="49"/>
        <end position="81"/>
    </location>
</feature>
<dbReference type="InterPro" id="IPR032816">
    <property type="entry name" value="VTT_dom"/>
</dbReference>
<accession>A0A926EFE9</accession>
<keyword evidence="4 6" id="KW-1133">Transmembrane helix</keyword>
<gene>
    <name evidence="8" type="ORF">H8718_00050</name>
</gene>
<name>A0A926EFE9_9FIRM</name>
<evidence type="ECO:0000256" key="3">
    <source>
        <dbReference type="ARBA" id="ARBA00022692"/>
    </source>
</evidence>
<comment type="similarity">
    <text evidence="6">Belongs to the TVP38/TMEM64 family.</text>
</comment>
<evidence type="ECO:0000256" key="5">
    <source>
        <dbReference type="ARBA" id="ARBA00023136"/>
    </source>
</evidence>
<feature type="domain" description="VTT" evidence="7">
    <location>
        <begin position="68"/>
        <end position="184"/>
    </location>
</feature>
<feature type="transmembrane region" description="Helical" evidence="6">
    <location>
        <begin position="167"/>
        <end position="190"/>
    </location>
</feature>
<dbReference type="AlphaFoldDB" id="A0A926EFE9"/>
<organism evidence="8 9">
    <name type="scientific">Zhenhengia yiwuensis</name>
    <dbReference type="NCBI Taxonomy" id="2763666"/>
    <lineage>
        <taxon>Bacteria</taxon>
        <taxon>Bacillati</taxon>
        <taxon>Bacillota</taxon>
        <taxon>Clostridia</taxon>
        <taxon>Lachnospirales</taxon>
        <taxon>Lachnospiraceae</taxon>
        <taxon>Zhenhengia</taxon>
    </lineage>
</organism>
<proteinExistence type="inferred from homology"/>
<protein>
    <recommendedName>
        <fullName evidence="6">TVP38/TMEM64 family membrane protein</fullName>
    </recommendedName>
</protein>
<dbReference type="GO" id="GO:0005886">
    <property type="term" value="C:plasma membrane"/>
    <property type="evidence" value="ECO:0007669"/>
    <property type="project" value="UniProtKB-SubCell"/>
</dbReference>
<dbReference type="PANTHER" id="PTHR12677">
    <property type="entry name" value="GOLGI APPARATUS MEMBRANE PROTEIN TVP38-RELATED"/>
    <property type="match status" value="1"/>
</dbReference>
<evidence type="ECO:0000256" key="2">
    <source>
        <dbReference type="ARBA" id="ARBA00022475"/>
    </source>
</evidence>
<dbReference type="Pfam" id="PF09335">
    <property type="entry name" value="VTT_dom"/>
    <property type="match status" value="1"/>
</dbReference>